<dbReference type="Pfam" id="PF01165">
    <property type="entry name" value="Ribosomal_S21"/>
    <property type="match status" value="1"/>
</dbReference>
<evidence type="ECO:0000256" key="3">
    <source>
        <dbReference type="ARBA" id="ARBA00023274"/>
    </source>
</evidence>
<keyword evidence="2" id="KW-0689">Ribosomal protein</keyword>
<dbReference type="InterPro" id="IPR038380">
    <property type="entry name" value="Ribosomal_bS21_sf"/>
</dbReference>
<keyword evidence="6" id="KW-1185">Reference proteome</keyword>
<comment type="similarity">
    <text evidence="1">Belongs to the bacterial ribosomal protein bS21 family.</text>
</comment>
<dbReference type="HAMAP" id="MF_00358">
    <property type="entry name" value="Ribosomal_bS21"/>
    <property type="match status" value="1"/>
</dbReference>
<protein>
    <recommendedName>
        <fullName evidence="7">30S ribosomal protein S21, chloroplastic</fullName>
    </recommendedName>
</protein>
<feature type="region of interest" description="Disordered" evidence="4">
    <location>
        <begin position="135"/>
        <end position="187"/>
    </location>
</feature>
<gene>
    <name evidence="5" type="ORF">CSSPTR1EN2_LOCUS2181</name>
</gene>
<dbReference type="PANTHER" id="PTHR21109">
    <property type="entry name" value="MITOCHONDRIAL 28S RIBOSOMAL PROTEIN S21"/>
    <property type="match status" value="1"/>
</dbReference>
<dbReference type="NCBIfam" id="TIGR00030">
    <property type="entry name" value="S21p"/>
    <property type="match status" value="1"/>
</dbReference>
<proteinExistence type="inferred from homology"/>
<evidence type="ECO:0000313" key="5">
    <source>
        <dbReference type="EMBL" id="CAK9193748.1"/>
    </source>
</evidence>
<evidence type="ECO:0008006" key="7">
    <source>
        <dbReference type="Google" id="ProtNLM"/>
    </source>
</evidence>
<dbReference type="Proteomes" id="UP001497512">
    <property type="component" value="Chromosome 10"/>
</dbReference>
<dbReference type="EMBL" id="OZ019902">
    <property type="protein sequence ID" value="CAK9193748.1"/>
    <property type="molecule type" value="Genomic_DNA"/>
</dbReference>
<evidence type="ECO:0000256" key="4">
    <source>
        <dbReference type="SAM" id="MobiDB-lite"/>
    </source>
</evidence>
<evidence type="ECO:0000256" key="1">
    <source>
        <dbReference type="ARBA" id="ARBA00006640"/>
    </source>
</evidence>
<dbReference type="InterPro" id="IPR001911">
    <property type="entry name" value="Ribosomal_bS21"/>
</dbReference>
<sequence length="187" mass="20473">MAMSALCSVASVVRILPRSSVETSSSSTGDSTVATSISRSSSVKLPSLVAQQQQVSAAGKSIAASSSVEMTIADPSLQYANLMWFRGSYNAQVFVGEDEPADSVVRRFRKAVMMAGVIPECRRRRFFETPQDIVKRKQQNARRKKPRRFTGPRPEGFGEKKEGGRSNANDDDDDFWGFAQEGADVNL</sequence>
<evidence type="ECO:0000256" key="2">
    <source>
        <dbReference type="ARBA" id="ARBA00022980"/>
    </source>
</evidence>
<dbReference type="PANTHER" id="PTHR21109:SF0">
    <property type="entry name" value="SMALL RIBOSOMAL SUBUNIT PROTEIN BS21M"/>
    <property type="match status" value="1"/>
</dbReference>
<dbReference type="Gene3D" id="1.20.5.1150">
    <property type="entry name" value="Ribosomal protein S8"/>
    <property type="match status" value="1"/>
</dbReference>
<reference evidence="5" key="1">
    <citation type="submission" date="2024-02" db="EMBL/GenBank/DDBJ databases">
        <authorList>
            <consortium name="ELIXIR-Norway"/>
            <consortium name="Elixir Norway"/>
        </authorList>
    </citation>
    <scope>NUCLEOTIDE SEQUENCE</scope>
</reference>
<keyword evidence="3" id="KW-0687">Ribonucleoprotein</keyword>
<name>A0ABP0TDG3_9BRYO</name>
<accession>A0ABP0TDG3</accession>
<feature type="compositionally biased region" description="Basic residues" evidence="4">
    <location>
        <begin position="136"/>
        <end position="150"/>
    </location>
</feature>
<organism evidence="5 6">
    <name type="scientific">Sphagnum troendelagicum</name>
    <dbReference type="NCBI Taxonomy" id="128251"/>
    <lineage>
        <taxon>Eukaryota</taxon>
        <taxon>Viridiplantae</taxon>
        <taxon>Streptophyta</taxon>
        <taxon>Embryophyta</taxon>
        <taxon>Bryophyta</taxon>
        <taxon>Sphagnophytina</taxon>
        <taxon>Sphagnopsida</taxon>
        <taxon>Sphagnales</taxon>
        <taxon>Sphagnaceae</taxon>
        <taxon>Sphagnum</taxon>
    </lineage>
</organism>
<dbReference type="PRINTS" id="PR00976">
    <property type="entry name" value="RIBOSOMALS21"/>
</dbReference>
<evidence type="ECO:0000313" key="6">
    <source>
        <dbReference type="Proteomes" id="UP001497512"/>
    </source>
</evidence>